<dbReference type="STRING" id="1618659.UV11_C0008G0013"/>
<dbReference type="Proteomes" id="UP000034036">
    <property type="component" value="Unassembled WGS sequence"/>
</dbReference>
<organism evidence="1 2">
    <name type="scientific">Candidatus Giovannonibacteria bacterium GW2011_GWF2_42_19</name>
    <dbReference type="NCBI Taxonomy" id="1618659"/>
    <lineage>
        <taxon>Bacteria</taxon>
        <taxon>Candidatus Giovannoniibacteriota</taxon>
    </lineage>
</organism>
<evidence type="ECO:0000313" key="2">
    <source>
        <dbReference type="Proteomes" id="UP000034036"/>
    </source>
</evidence>
<reference evidence="1 2" key="1">
    <citation type="journal article" date="2015" name="Nature">
        <title>rRNA introns, odd ribosomes, and small enigmatic genomes across a large radiation of phyla.</title>
        <authorList>
            <person name="Brown C.T."/>
            <person name="Hug L.A."/>
            <person name="Thomas B.C."/>
            <person name="Sharon I."/>
            <person name="Castelle C.J."/>
            <person name="Singh A."/>
            <person name="Wilkins M.J."/>
            <person name="Williams K.H."/>
            <person name="Banfield J.F."/>
        </authorList>
    </citation>
    <scope>NUCLEOTIDE SEQUENCE [LARGE SCALE GENOMIC DNA]</scope>
</reference>
<name>A0A0G0ZIG5_9BACT</name>
<dbReference type="AlphaFoldDB" id="A0A0G0ZIG5"/>
<protein>
    <submittedName>
        <fullName evidence="1">Uncharacterized protein</fullName>
    </submittedName>
</protein>
<proteinExistence type="predicted"/>
<gene>
    <name evidence="1" type="ORF">UV11_C0008G0013</name>
</gene>
<evidence type="ECO:0000313" key="1">
    <source>
        <dbReference type="EMBL" id="KKS48474.1"/>
    </source>
</evidence>
<dbReference type="EMBL" id="LCDF01000008">
    <property type="protein sequence ID" value="KKS48474.1"/>
    <property type="molecule type" value="Genomic_DNA"/>
</dbReference>
<accession>A0A0G0ZIG5</accession>
<sequence>MDSMRKDSEWGVIDGEPCKVIEFTPLATIENGKVAASNKTDPYALVILECKKIPQQIKGFICHKMDFQHLWAAFKERGIQQNEEVIIFYSKKQLKSYAKIFSVFMPRLWVMICQKGAFELMTEEIKSRIDSNSKPKLSSEAQWNAMKPIVEWKPEVMK</sequence>
<comment type="caution">
    <text evidence="1">The sequence shown here is derived from an EMBL/GenBank/DDBJ whole genome shotgun (WGS) entry which is preliminary data.</text>
</comment>